<dbReference type="Pfam" id="PF09285">
    <property type="entry name" value="Elong-fact-P_C"/>
    <property type="match status" value="1"/>
</dbReference>
<dbReference type="InterPro" id="IPR012340">
    <property type="entry name" value="NA-bd_OB-fold"/>
</dbReference>
<dbReference type="NCBIfam" id="NF001810">
    <property type="entry name" value="PRK00529.1"/>
    <property type="match status" value="1"/>
</dbReference>
<dbReference type="Gene3D" id="2.30.30.30">
    <property type="match status" value="1"/>
</dbReference>
<dbReference type="FunFam" id="2.30.30.30:FF:000003">
    <property type="entry name" value="Elongation factor P"/>
    <property type="match status" value="1"/>
</dbReference>
<evidence type="ECO:0000256" key="2">
    <source>
        <dbReference type="ARBA" id="ARBA00004815"/>
    </source>
</evidence>
<dbReference type="PANTHER" id="PTHR30053">
    <property type="entry name" value="ELONGATION FACTOR P"/>
    <property type="match status" value="1"/>
</dbReference>
<proteinExistence type="inferred from homology"/>
<reference evidence="13 14" key="1">
    <citation type="submission" date="2015-06" db="EMBL/GenBank/DDBJ databases">
        <title>Draft genome sequence of the purine-degrading Clostridium cylindrosporum HC-1 (DSM 605).</title>
        <authorList>
            <person name="Poehlein A."/>
            <person name="Schiel-Bengelsdorf B."/>
            <person name="Bengelsdorf F."/>
            <person name="Daniel R."/>
            <person name="Duerre P."/>
        </authorList>
    </citation>
    <scope>NUCLEOTIDE SEQUENCE [LARGE SCALE GENOMIC DNA]</scope>
    <source>
        <strain evidence="13 14">DSM 605</strain>
    </source>
</reference>
<dbReference type="SUPFAM" id="SSF50249">
    <property type="entry name" value="Nucleic acid-binding proteins"/>
    <property type="match status" value="2"/>
</dbReference>
<evidence type="ECO:0000259" key="11">
    <source>
        <dbReference type="SMART" id="SM00841"/>
    </source>
</evidence>
<dbReference type="GO" id="GO:0003746">
    <property type="term" value="F:translation elongation factor activity"/>
    <property type="evidence" value="ECO:0007669"/>
    <property type="project" value="UniProtKB-UniRule"/>
</dbReference>
<dbReference type="InterPro" id="IPR011768">
    <property type="entry name" value="Transl_elongation_fac_P"/>
</dbReference>
<dbReference type="Pfam" id="PF01132">
    <property type="entry name" value="EFP"/>
    <property type="match status" value="1"/>
</dbReference>
<dbReference type="OrthoDB" id="9801844at2"/>
<evidence type="ECO:0000256" key="8">
    <source>
        <dbReference type="HAMAP-Rule" id="MF_00141"/>
    </source>
</evidence>
<evidence type="ECO:0000256" key="9">
    <source>
        <dbReference type="NCBIfam" id="TIGR00038"/>
    </source>
</evidence>
<dbReference type="RefSeq" id="WP_048570781.1">
    <property type="nucleotide sequence ID" value="NZ_LFVU01000027.1"/>
</dbReference>
<gene>
    <name evidence="8 13" type="primary">efp</name>
    <name evidence="13" type="ORF">CLCY_2c00970</name>
</gene>
<protein>
    <recommendedName>
        <fullName evidence="8 9">Elongation factor P</fullName>
        <shortName evidence="8">EF-P</shortName>
    </recommendedName>
</protein>
<keyword evidence="14" id="KW-1185">Reference proteome</keyword>
<dbReference type="InterPro" id="IPR008991">
    <property type="entry name" value="Translation_prot_SH3-like_sf"/>
</dbReference>
<keyword evidence="6 8" id="KW-0648">Protein biosynthesis</keyword>
<comment type="function">
    <text evidence="7 8">Involved in peptide bond synthesis. Stimulates efficient translation and peptide-bond synthesis on native or reconstituted 70S ribosomes in vitro. Probably functions indirectly by altering the affinity of the ribosome for aminoacyl-tRNA, thus increasing their reactivity as acceptors for peptidyl transferase.</text>
</comment>
<evidence type="ECO:0000256" key="5">
    <source>
        <dbReference type="ARBA" id="ARBA00022768"/>
    </source>
</evidence>
<feature type="domain" description="Elongation factor P C-terminal" evidence="11">
    <location>
        <begin position="129"/>
        <end position="184"/>
    </location>
</feature>
<dbReference type="PIRSF" id="PIRSF005901">
    <property type="entry name" value="EF-P"/>
    <property type="match status" value="1"/>
</dbReference>
<comment type="subcellular location">
    <subcellularLocation>
        <location evidence="1 8">Cytoplasm</location>
    </subcellularLocation>
</comment>
<dbReference type="PATRIC" id="fig|1121307.3.peg.954"/>
<feature type="domain" description="Translation elongation factor P/YeiP central" evidence="12">
    <location>
        <begin position="67"/>
        <end position="121"/>
    </location>
</feature>
<evidence type="ECO:0000313" key="14">
    <source>
        <dbReference type="Proteomes" id="UP000036756"/>
    </source>
</evidence>
<dbReference type="FunFam" id="2.40.50.140:FF:000004">
    <property type="entry name" value="Elongation factor P"/>
    <property type="match status" value="1"/>
</dbReference>
<dbReference type="FunFam" id="2.40.50.140:FF:000009">
    <property type="entry name" value="Elongation factor P"/>
    <property type="match status" value="1"/>
</dbReference>
<dbReference type="Proteomes" id="UP000036756">
    <property type="component" value="Unassembled WGS sequence"/>
</dbReference>
<evidence type="ECO:0000313" key="13">
    <source>
        <dbReference type="EMBL" id="KMT21337.1"/>
    </source>
</evidence>
<dbReference type="SMART" id="SM01185">
    <property type="entry name" value="EFP"/>
    <property type="match status" value="1"/>
</dbReference>
<dbReference type="InterPro" id="IPR013185">
    <property type="entry name" value="Transl_elong_KOW-like"/>
</dbReference>
<dbReference type="InterPro" id="IPR015365">
    <property type="entry name" value="Elong-fact-P_C"/>
</dbReference>
<evidence type="ECO:0000256" key="1">
    <source>
        <dbReference type="ARBA" id="ARBA00004496"/>
    </source>
</evidence>
<dbReference type="EMBL" id="LFVU01000027">
    <property type="protein sequence ID" value="KMT21337.1"/>
    <property type="molecule type" value="Genomic_DNA"/>
</dbReference>
<keyword evidence="4 8" id="KW-0963">Cytoplasm</keyword>
<dbReference type="InterPro" id="IPR001059">
    <property type="entry name" value="Transl_elong_P/YeiP_cen"/>
</dbReference>
<comment type="pathway">
    <text evidence="2 8">Protein biosynthesis; polypeptide chain elongation.</text>
</comment>
<dbReference type="Pfam" id="PF08207">
    <property type="entry name" value="EFP_N"/>
    <property type="match status" value="1"/>
</dbReference>
<dbReference type="STRING" id="1121307.CLCY_2c00970"/>
<evidence type="ECO:0000259" key="12">
    <source>
        <dbReference type="SMART" id="SM01185"/>
    </source>
</evidence>
<dbReference type="GO" id="GO:0043043">
    <property type="term" value="P:peptide biosynthetic process"/>
    <property type="evidence" value="ECO:0007669"/>
    <property type="project" value="InterPro"/>
</dbReference>
<dbReference type="PANTHER" id="PTHR30053:SF12">
    <property type="entry name" value="ELONGATION FACTOR P (EF-P) FAMILY PROTEIN"/>
    <property type="match status" value="1"/>
</dbReference>
<dbReference type="HAMAP" id="MF_00141">
    <property type="entry name" value="EF_P"/>
    <property type="match status" value="1"/>
</dbReference>
<name>A0A0J8D656_CLOCY</name>
<dbReference type="UniPathway" id="UPA00345"/>
<evidence type="ECO:0000256" key="7">
    <source>
        <dbReference type="ARBA" id="ARBA00025469"/>
    </source>
</evidence>
<dbReference type="NCBIfam" id="TIGR00038">
    <property type="entry name" value="efp"/>
    <property type="match status" value="1"/>
</dbReference>
<accession>A0A0J8D656</accession>
<sequence length="185" mass="20919">MITAGDFRKGSTFEYDGQVLTIIDFMHVKPGKGAAFVRTKTRNVKTGAVLEKTFNPTEKFPEAVIERKEMQYLYNDGELYYFMDMASYDQVPLDFAKVEDSIKYIKENEFAIIKFFKGEAFSVEAPNFVELEVVETEPGVKGDTATNVTKPAKVETGATFNVPIFINQGDKIRIDTRTGDYMSRA</sequence>
<comment type="similarity">
    <text evidence="3 8 10">Belongs to the elongation factor P family.</text>
</comment>
<evidence type="ECO:0000256" key="4">
    <source>
        <dbReference type="ARBA" id="ARBA00022490"/>
    </source>
</evidence>
<evidence type="ECO:0000256" key="10">
    <source>
        <dbReference type="RuleBase" id="RU004389"/>
    </source>
</evidence>
<dbReference type="SUPFAM" id="SSF50104">
    <property type="entry name" value="Translation proteins SH3-like domain"/>
    <property type="match status" value="1"/>
</dbReference>
<dbReference type="AlphaFoldDB" id="A0A0J8D656"/>
<dbReference type="SMART" id="SM00841">
    <property type="entry name" value="Elong-fact-P_C"/>
    <property type="match status" value="1"/>
</dbReference>
<dbReference type="CDD" id="cd04470">
    <property type="entry name" value="S1_EF-P_repeat_1"/>
    <property type="match status" value="1"/>
</dbReference>
<comment type="caution">
    <text evidence="13">The sequence shown here is derived from an EMBL/GenBank/DDBJ whole genome shotgun (WGS) entry which is preliminary data.</text>
</comment>
<dbReference type="InterPro" id="IPR020599">
    <property type="entry name" value="Transl_elong_fac_P/YeiP"/>
</dbReference>
<dbReference type="InterPro" id="IPR014722">
    <property type="entry name" value="Rib_uL2_dom2"/>
</dbReference>
<dbReference type="GO" id="GO:0005829">
    <property type="term" value="C:cytosol"/>
    <property type="evidence" value="ECO:0007669"/>
    <property type="project" value="UniProtKB-ARBA"/>
</dbReference>
<keyword evidence="5 8" id="KW-0251">Elongation factor</keyword>
<evidence type="ECO:0000256" key="3">
    <source>
        <dbReference type="ARBA" id="ARBA00009479"/>
    </source>
</evidence>
<evidence type="ECO:0000256" key="6">
    <source>
        <dbReference type="ARBA" id="ARBA00022917"/>
    </source>
</evidence>
<dbReference type="Gene3D" id="2.40.50.140">
    <property type="entry name" value="Nucleic acid-binding proteins"/>
    <property type="match status" value="2"/>
</dbReference>
<dbReference type="CDD" id="cd05794">
    <property type="entry name" value="S1_EF-P_repeat_2"/>
    <property type="match status" value="1"/>
</dbReference>
<organism evidence="13 14">
    <name type="scientific">Clostridium cylindrosporum DSM 605</name>
    <dbReference type="NCBI Taxonomy" id="1121307"/>
    <lineage>
        <taxon>Bacteria</taxon>
        <taxon>Bacillati</taxon>
        <taxon>Bacillota</taxon>
        <taxon>Clostridia</taxon>
        <taxon>Eubacteriales</taxon>
        <taxon>Clostridiaceae</taxon>
        <taxon>Clostridium</taxon>
    </lineage>
</organism>